<evidence type="ECO:0000259" key="6">
    <source>
        <dbReference type="SMART" id="SM00478"/>
    </source>
</evidence>
<dbReference type="SUPFAM" id="SSF48150">
    <property type="entry name" value="DNA-glycosylase"/>
    <property type="match status" value="1"/>
</dbReference>
<protein>
    <recommendedName>
        <fullName evidence="3">DNA-3-methyladenine glycosylase II</fullName>
        <ecNumber evidence="3">3.2.2.21</ecNumber>
    </recommendedName>
</protein>
<accession>A0A7T0BZN6</accession>
<keyword evidence="4" id="KW-0227">DNA damage</keyword>
<dbReference type="GO" id="GO:0006307">
    <property type="term" value="P:DNA alkylation repair"/>
    <property type="evidence" value="ECO:0007669"/>
    <property type="project" value="TreeGrafter"/>
</dbReference>
<evidence type="ECO:0000256" key="5">
    <source>
        <dbReference type="ARBA" id="ARBA00023204"/>
    </source>
</evidence>
<comment type="similarity">
    <text evidence="2">Belongs to the alkylbase DNA glycosidase AlkA family.</text>
</comment>
<dbReference type="GO" id="GO:0006285">
    <property type="term" value="P:base-excision repair, AP site formation"/>
    <property type="evidence" value="ECO:0007669"/>
    <property type="project" value="TreeGrafter"/>
</dbReference>
<dbReference type="SMART" id="SM00478">
    <property type="entry name" value="ENDO3c"/>
    <property type="match status" value="1"/>
</dbReference>
<reference evidence="8" key="1">
    <citation type="submission" date="2020-02" db="EMBL/GenBank/DDBJ databases">
        <title>Genomic and physiological characterization of two novel Nitrospinaceae genera.</title>
        <authorList>
            <person name="Mueller A.J."/>
            <person name="Jung M.-Y."/>
            <person name="Strachan C.R."/>
            <person name="Herbold C.W."/>
            <person name="Kirkegaard R.H."/>
            <person name="Daims H."/>
        </authorList>
    </citation>
    <scope>NUCLEOTIDE SEQUENCE [LARGE SCALE GENOMIC DNA]</scope>
</reference>
<dbReference type="Pfam" id="PF00730">
    <property type="entry name" value="HhH-GPD"/>
    <property type="match status" value="1"/>
</dbReference>
<dbReference type="PANTHER" id="PTHR43003">
    <property type="entry name" value="DNA-3-METHYLADENINE GLYCOSYLASE"/>
    <property type="match status" value="1"/>
</dbReference>
<organism evidence="7 8">
    <name type="scientific">Candidatus Nitrohelix vancouverensis</name>
    <dbReference type="NCBI Taxonomy" id="2705534"/>
    <lineage>
        <taxon>Bacteria</taxon>
        <taxon>Pseudomonadati</taxon>
        <taxon>Nitrospinota/Tectimicrobiota group</taxon>
        <taxon>Nitrospinota</taxon>
        <taxon>Nitrospinia</taxon>
        <taxon>Nitrospinales</taxon>
        <taxon>Nitrospinaceae</taxon>
        <taxon>Candidatus Nitrohelix</taxon>
    </lineage>
</organism>
<comment type="catalytic activity">
    <reaction evidence="1">
        <text>Hydrolysis of alkylated DNA, releasing 3-methyladenine, 3-methylguanine, 7-methylguanine and 7-methyladenine.</text>
        <dbReference type="EC" id="3.2.2.21"/>
    </reaction>
</comment>
<name>A0A7T0BZN6_9BACT</name>
<proteinExistence type="inferred from homology"/>
<dbReference type="Proteomes" id="UP000594464">
    <property type="component" value="Chromosome"/>
</dbReference>
<dbReference type="GO" id="GO:0008725">
    <property type="term" value="F:DNA-3-methyladenine glycosylase activity"/>
    <property type="evidence" value="ECO:0007669"/>
    <property type="project" value="TreeGrafter"/>
</dbReference>
<dbReference type="EMBL" id="CP048620">
    <property type="protein sequence ID" value="QPJ63884.1"/>
    <property type="molecule type" value="Genomic_DNA"/>
</dbReference>
<dbReference type="PANTHER" id="PTHR43003:SF5">
    <property type="entry name" value="DNA-3-METHYLADENINE GLYCOSYLASE"/>
    <property type="match status" value="1"/>
</dbReference>
<dbReference type="InterPro" id="IPR011257">
    <property type="entry name" value="DNA_glycosylase"/>
</dbReference>
<dbReference type="KEGG" id="nva:G3M78_00050"/>
<evidence type="ECO:0000256" key="2">
    <source>
        <dbReference type="ARBA" id="ARBA00010817"/>
    </source>
</evidence>
<dbReference type="CDD" id="cd00056">
    <property type="entry name" value="ENDO3c"/>
    <property type="match status" value="1"/>
</dbReference>
<evidence type="ECO:0000313" key="7">
    <source>
        <dbReference type="EMBL" id="QPJ63884.1"/>
    </source>
</evidence>
<dbReference type="FunFam" id="1.10.340.30:FF:000004">
    <property type="entry name" value="DNA-3-methyladenine glycosylase II"/>
    <property type="match status" value="1"/>
</dbReference>
<keyword evidence="5" id="KW-0234">DNA repair</keyword>
<dbReference type="GO" id="GO:0032131">
    <property type="term" value="F:alkylated DNA binding"/>
    <property type="evidence" value="ECO:0007669"/>
    <property type="project" value="TreeGrafter"/>
</dbReference>
<feature type="domain" description="HhH-GPD" evidence="6">
    <location>
        <begin position="52"/>
        <end position="206"/>
    </location>
</feature>
<evidence type="ECO:0000313" key="8">
    <source>
        <dbReference type="Proteomes" id="UP000594464"/>
    </source>
</evidence>
<dbReference type="InterPro" id="IPR003265">
    <property type="entry name" value="HhH-GPD_domain"/>
</dbReference>
<dbReference type="GO" id="GO:0032993">
    <property type="term" value="C:protein-DNA complex"/>
    <property type="evidence" value="ECO:0007669"/>
    <property type="project" value="TreeGrafter"/>
</dbReference>
<evidence type="ECO:0000256" key="3">
    <source>
        <dbReference type="ARBA" id="ARBA00012000"/>
    </source>
</evidence>
<dbReference type="InterPro" id="IPR051912">
    <property type="entry name" value="Alkylbase_DNA_Glycosylase/TA"/>
</dbReference>
<dbReference type="Gene3D" id="1.10.340.30">
    <property type="entry name" value="Hypothetical protein, domain 2"/>
    <property type="match status" value="1"/>
</dbReference>
<evidence type="ECO:0000256" key="1">
    <source>
        <dbReference type="ARBA" id="ARBA00000086"/>
    </source>
</evidence>
<dbReference type="GO" id="GO:0005737">
    <property type="term" value="C:cytoplasm"/>
    <property type="evidence" value="ECO:0007669"/>
    <property type="project" value="TreeGrafter"/>
</dbReference>
<dbReference type="Gene3D" id="1.10.1670.40">
    <property type="match status" value="1"/>
</dbReference>
<gene>
    <name evidence="7" type="ORF">G3M78_00050</name>
</gene>
<sequence>MKDVNGGQISSRQMLRHFDQCDPVISAAMRRIGPFALKRNRNYFQTLCRSIISQQISTLAAETIHGRFRRLFPSLRPNPARVLALAEESLRDAGLSRQKISYLKDLSEHFHSGAIRPRRLICESDEAIIEQLTAVKGIGRWTAEMFLIFSLNRYDVLPVDDLGVQKGVQRLYALPQMPSRAELRSLGERWRPLRTVAAWYAWRSLDSENITY</sequence>
<dbReference type="GO" id="GO:0043916">
    <property type="term" value="F:DNA-7-methylguanine glycosylase activity"/>
    <property type="evidence" value="ECO:0007669"/>
    <property type="project" value="TreeGrafter"/>
</dbReference>
<dbReference type="EC" id="3.2.2.21" evidence="3"/>
<dbReference type="AlphaFoldDB" id="A0A7T0BZN6"/>
<evidence type="ECO:0000256" key="4">
    <source>
        <dbReference type="ARBA" id="ARBA00022763"/>
    </source>
</evidence>